<name>A0A0A9BB69_ARUDO</name>
<sequence length="17" mass="1974">MMENCNEQSVELIYIAS</sequence>
<dbReference type="EMBL" id="GBRH01237329">
    <property type="protein sequence ID" value="JAD60566.1"/>
    <property type="molecule type" value="Transcribed_RNA"/>
</dbReference>
<proteinExistence type="predicted"/>
<reference evidence="1" key="1">
    <citation type="submission" date="2014-09" db="EMBL/GenBank/DDBJ databases">
        <authorList>
            <person name="Magalhaes I.L.F."/>
            <person name="Oliveira U."/>
            <person name="Santos F.R."/>
            <person name="Vidigal T.H.D.A."/>
            <person name="Brescovit A.D."/>
            <person name="Santos A.J."/>
        </authorList>
    </citation>
    <scope>NUCLEOTIDE SEQUENCE</scope>
    <source>
        <tissue evidence="1">Shoot tissue taken approximately 20 cm above the soil surface</tissue>
    </source>
</reference>
<reference evidence="1" key="2">
    <citation type="journal article" date="2015" name="Data Brief">
        <title>Shoot transcriptome of the giant reed, Arundo donax.</title>
        <authorList>
            <person name="Barrero R.A."/>
            <person name="Guerrero F.D."/>
            <person name="Moolhuijzen P."/>
            <person name="Goolsby J.A."/>
            <person name="Tidwell J."/>
            <person name="Bellgard S.E."/>
            <person name="Bellgard M.I."/>
        </authorList>
    </citation>
    <scope>NUCLEOTIDE SEQUENCE</scope>
    <source>
        <tissue evidence="1">Shoot tissue taken approximately 20 cm above the soil surface</tissue>
    </source>
</reference>
<dbReference type="AlphaFoldDB" id="A0A0A9BB69"/>
<accession>A0A0A9BB69</accession>
<organism evidence="1">
    <name type="scientific">Arundo donax</name>
    <name type="common">Giant reed</name>
    <name type="synonym">Donax arundinaceus</name>
    <dbReference type="NCBI Taxonomy" id="35708"/>
    <lineage>
        <taxon>Eukaryota</taxon>
        <taxon>Viridiplantae</taxon>
        <taxon>Streptophyta</taxon>
        <taxon>Embryophyta</taxon>
        <taxon>Tracheophyta</taxon>
        <taxon>Spermatophyta</taxon>
        <taxon>Magnoliopsida</taxon>
        <taxon>Liliopsida</taxon>
        <taxon>Poales</taxon>
        <taxon>Poaceae</taxon>
        <taxon>PACMAD clade</taxon>
        <taxon>Arundinoideae</taxon>
        <taxon>Arundineae</taxon>
        <taxon>Arundo</taxon>
    </lineage>
</organism>
<protein>
    <submittedName>
        <fullName evidence="1">Uncharacterized protein</fullName>
    </submittedName>
</protein>
<evidence type="ECO:0000313" key="1">
    <source>
        <dbReference type="EMBL" id="JAD60566.1"/>
    </source>
</evidence>